<keyword evidence="5 11" id="KW-0472">Membrane</keyword>
<evidence type="ECO:0000256" key="5">
    <source>
        <dbReference type="ARBA" id="ARBA00023136"/>
    </source>
</evidence>
<keyword evidence="6 11" id="KW-0865">Zymogen</keyword>
<feature type="modified residue" description="Pyruvic acid (Ser); by autocatalysis" evidence="11">
    <location>
        <position position="186"/>
    </location>
</feature>
<keyword evidence="2 11" id="KW-0444">Lipid biosynthesis</keyword>
<evidence type="ECO:0000256" key="8">
    <source>
        <dbReference type="ARBA" id="ARBA00023239"/>
    </source>
</evidence>
<feature type="chain" id="PRO_5033187589" description="Phosphatidylserine decarboxylase alpha chain" evidence="11">
    <location>
        <begin position="186"/>
        <end position="216"/>
    </location>
</feature>
<evidence type="ECO:0000256" key="7">
    <source>
        <dbReference type="ARBA" id="ARBA00023209"/>
    </source>
</evidence>
<feature type="transmembrane region" description="Helical" evidence="12">
    <location>
        <begin position="16"/>
        <end position="49"/>
    </location>
</feature>
<dbReference type="PANTHER" id="PTHR35809">
    <property type="entry name" value="ARCHAETIDYLSERINE DECARBOXYLASE PROENZYME-RELATED"/>
    <property type="match status" value="1"/>
</dbReference>
<keyword evidence="7 11" id="KW-0594">Phospholipid biosynthesis</keyword>
<accession>A0A845SB29</accession>
<keyword evidence="8 11" id="KW-0456">Lyase</keyword>
<protein>
    <recommendedName>
        <fullName evidence="11">Phosphatidylserine decarboxylase proenzyme</fullName>
        <ecNumber evidence="11">4.1.1.65</ecNumber>
    </recommendedName>
    <component>
        <recommendedName>
            <fullName evidence="11">Phosphatidylserine decarboxylase alpha chain</fullName>
        </recommendedName>
    </component>
    <component>
        <recommendedName>
            <fullName evidence="11">Phosphatidylserine decarboxylase beta chain</fullName>
        </recommendedName>
    </component>
</protein>
<keyword evidence="12" id="KW-1133">Transmembrane helix</keyword>
<dbReference type="EMBL" id="RGGN01000097">
    <property type="protein sequence ID" value="NCU63038.1"/>
    <property type="molecule type" value="Genomic_DNA"/>
</dbReference>
<keyword evidence="10 11" id="KW-0670">Pyruvate</keyword>
<evidence type="ECO:0000256" key="3">
    <source>
        <dbReference type="ARBA" id="ARBA00022793"/>
    </source>
</evidence>
<dbReference type="Proteomes" id="UP000713222">
    <property type="component" value="Unassembled WGS sequence"/>
</dbReference>
<dbReference type="GO" id="GO:0005886">
    <property type="term" value="C:plasma membrane"/>
    <property type="evidence" value="ECO:0007669"/>
    <property type="project" value="UniProtKB-SubCell"/>
</dbReference>
<dbReference type="NCBIfam" id="NF003679">
    <property type="entry name" value="PRK05305.1-3"/>
    <property type="match status" value="1"/>
</dbReference>
<evidence type="ECO:0000313" key="16">
    <source>
        <dbReference type="Proteomes" id="UP000572953"/>
    </source>
</evidence>
<evidence type="ECO:0000256" key="1">
    <source>
        <dbReference type="ARBA" id="ARBA00022475"/>
    </source>
</evidence>
<dbReference type="Pfam" id="PF02666">
    <property type="entry name" value="PS_Dcarbxylase"/>
    <property type="match status" value="1"/>
</dbReference>
<keyword evidence="9 11" id="KW-1208">Phospholipid metabolism</keyword>
<dbReference type="UniPathway" id="UPA00558">
    <property type="reaction ID" value="UER00616"/>
</dbReference>
<comment type="PTM">
    <text evidence="11">Is synthesized initially as an inactive proenzyme. Formation of the active enzyme involves a self-maturation process in which the active site pyruvoyl group is generated from an internal serine residue via an autocatalytic post-translational modification. Two non-identical subunits are generated from the proenzyme in this reaction, and the pyruvate is formed at the N-terminus of the alpha chain, which is derived from the carboxyl end of the proenzyme. The post-translation cleavage follows an unusual pathway, termed non-hydrolytic serinolysis, in which the side chain hydroxyl group of the serine supplies its oxygen atom to form the C-terminus of the beta chain, while the remainder of the serine residue undergoes an oxidative deamination to produce ammonia and the pyruvoyl prosthetic group on the alpha chain.</text>
</comment>
<comment type="subunit">
    <text evidence="11">Heterodimer of a large membrane-associated beta subunit and a small pyruvoyl-containing alpha subunit.</text>
</comment>
<feature type="chain" id="PRO_5033187588" description="Phosphatidylserine decarboxylase beta chain" evidence="11">
    <location>
        <begin position="1"/>
        <end position="185"/>
    </location>
</feature>
<keyword evidence="12" id="KW-0812">Transmembrane</keyword>
<dbReference type="HAMAP" id="MF_00664">
    <property type="entry name" value="PS_decarb_PSD_A"/>
    <property type="match status" value="1"/>
</dbReference>
<comment type="cofactor">
    <cofactor evidence="11">
        <name>pyruvate</name>
        <dbReference type="ChEBI" id="CHEBI:15361"/>
    </cofactor>
    <text evidence="11">Binds 1 pyruvoyl group covalently per subunit.</text>
</comment>
<dbReference type="AlphaFoldDB" id="A0A845SB29"/>
<dbReference type="InterPro" id="IPR033175">
    <property type="entry name" value="PSD-A"/>
</dbReference>
<dbReference type="EMBL" id="RGMI01000048">
    <property type="protein sequence ID" value="NCU50454.1"/>
    <property type="molecule type" value="Genomic_DNA"/>
</dbReference>
<evidence type="ECO:0000256" key="12">
    <source>
        <dbReference type="SAM" id="Phobius"/>
    </source>
</evidence>
<evidence type="ECO:0000313" key="14">
    <source>
        <dbReference type="EMBL" id="NCU50454.1"/>
    </source>
</evidence>
<organism evidence="15 16">
    <name type="scientific">Candidatus Fonsibacter lacus</name>
    <dbReference type="NCBI Taxonomy" id="2576439"/>
    <lineage>
        <taxon>Bacteria</taxon>
        <taxon>Pseudomonadati</taxon>
        <taxon>Pseudomonadota</taxon>
        <taxon>Alphaproteobacteria</taxon>
        <taxon>Candidatus Pelagibacterales</taxon>
        <taxon>Candidatus Pelagibacterales incertae sedis</taxon>
        <taxon>Candidatus Fonsibacter</taxon>
    </lineage>
</organism>
<evidence type="ECO:0000256" key="9">
    <source>
        <dbReference type="ARBA" id="ARBA00023264"/>
    </source>
</evidence>
<keyword evidence="3 11" id="KW-0210">Decarboxylase</keyword>
<name>A0A845SB29_9PROT</name>
<dbReference type="EC" id="4.1.1.65" evidence="11"/>
<comment type="subcellular location">
    <subcellularLocation>
        <location evidence="11">Cell membrane</location>
        <topology evidence="11">Peripheral membrane protein</topology>
    </subcellularLocation>
</comment>
<evidence type="ECO:0000256" key="2">
    <source>
        <dbReference type="ARBA" id="ARBA00022516"/>
    </source>
</evidence>
<comment type="pathway">
    <text evidence="11">Phospholipid metabolism; phosphatidylethanolamine biosynthesis; phosphatidylethanolamine from CDP-diacylglycerol: step 2/2.</text>
</comment>
<evidence type="ECO:0000313" key="15">
    <source>
        <dbReference type="EMBL" id="NCU63038.1"/>
    </source>
</evidence>
<dbReference type="GO" id="GO:0004609">
    <property type="term" value="F:phosphatidylserine decarboxylase activity"/>
    <property type="evidence" value="ECO:0007669"/>
    <property type="project" value="UniProtKB-UniRule"/>
</dbReference>
<dbReference type="InterPro" id="IPR003817">
    <property type="entry name" value="PS_Dcarbxylase"/>
</dbReference>
<feature type="active site" description="Schiff-base intermediate with substrate; via pyruvic acid" evidence="11">
    <location>
        <position position="186"/>
    </location>
</feature>
<dbReference type="GO" id="GO:0006646">
    <property type="term" value="P:phosphatidylethanolamine biosynthetic process"/>
    <property type="evidence" value="ECO:0007669"/>
    <property type="project" value="UniProtKB-UniRule"/>
</dbReference>
<comment type="catalytic activity">
    <reaction evidence="11">
        <text>a 1,2-diacyl-sn-glycero-3-phospho-L-serine + H(+) = a 1,2-diacyl-sn-glycero-3-phosphoethanolamine + CO2</text>
        <dbReference type="Rhea" id="RHEA:20828"/>
        <dbReference type="ChEBI" id="CHEBI:15378"/>
        <dbReference type="ChEBI" id="CHEBI:16526"/>
        <dbReference type="ChEBI" id="CHEBI:57262"/>
        <dbReference type="ChEBI" id="CHEBI:64612"/>
        <dbReference type="EC" id="4.1.1.65"/>
    </reaction>
</comment>
<evidence type="ECO:0000256" key="6">
    <source>
        <dbReference type="ARBA" id="ARBA00023145"/>
    </source>
</evidence>
<dbReference type="Proteomes" id="UP000572953">
    <property type="component" value="Unassembled WGS sequence"/>
</dbReference>
<evidence type="ECO:0000256" key="11">
    <source>
        <dbReference type="HAMAP-Rule" id="MF_00664"/>
    </source>
</evidence>
<dbReference type="NCBIfam" id="NF003678">
    <property type="entry name" value="PRK05305.1-2"/>
    <property type="match status" value="1"/>
</dbReference>
<dbReference type="NCBIfam" id="NF003685">
    <property type="entry name" value="PRK05305.2-5"/>
    <property type="match status" value="1"/>
</dbReference>
<comment type="function">
    <text evidence="11">Catalyzes the formation of phosphatidylethanolamine (PtdEtn) from phosphatidylserine (PtdSer).</text>
</comment>
<proteinExistence type="inferred from homology"/>
<dbReference type="PANTHER" id="PTHR35809:SF1">
    <property type="entry name" value="ARCHAETIDYLSERINE DECARBOXYLASE PROENZYME-RELATED"/>
    <property type="match status" value="1"/>
</dbReference>
<gene>
    <name evidence="11" type="primary">psd</name>
    <name evidence="13" type="ORF">EBV32_03860</name>
    <name evidence="15" type="ORF">EBV78_02975</name>
    <name evidence="14" type="ORF">EBX29_01590</name>
</gene>
<keyword evidence="1 11" id="KW-1003">Cell membrane</keyword>
<keyword evidence="4 11" id="KW-0443">Lipid metabolism</keyword>
<dbReference type="Proteomes" id="UP000699985">
    <property type="component" value="Unassembled WGS sequence"/>
</dbReference>
<evidence type="ECO:0000256" key="10">
    <source>
        <dbReference type="ARBA" id="ARBA00023317"/>
    </source>
</evidence>
<evidence type="ECO:0000313" key="13">
    <source>
        <dbReference type="EMBL" id="NBN88208.1"/>
    </source>
</evidence>
<dbReference type="EMBL" id="RGET01000067">
    <property type="protein sequence ID" value="NBN88208.1"/>
    <property type="molecule type" value="Genomic_DNA"/>
</dbReference>
<reference evidence="15 16" key="1">
    <citation type="submission" date="2018-10" db="EMBL/GenBank/DDBJ databases">
        <title>Iterative Subtractive Binning of Freshwater Chronoseries Metagenomes Recovers Nearly Complete Genomes from over Four Hundred Novel Species.</title>
        <authorList>
            <person name="Rodriguez-R L.M."/>
            <person name="Tsementzi D."/>
            <person name="Luo C."/>
            <person name="Konstantinidis K.T."/>
        </authorList>
    </citation>
    <scope>NUCLEOTIDE SEQUENCE [LARGE SCALE GENOMIC DNA]</scope>
    <source>
        <strain evidence="15">WB7_2B_003</strain>
        <strain evidence="13">WB7_6_001</strain>
        <strain evidence="14">WB8_1A_003</strain>
    </source>
</reference>
<feature type="site" description="Cleavage (non-hydrolytic); by autocatalysis" evidence="11">
    <location>
        <begin position="185"/>
        <end position="186"/>
    </location>
</feature>
<comment type="caution">
    <text evidence="15">The sequence shown here is derived from an EMBL/GenBank/DDBJ whole genome shotgun (WGS) entry which is preliminary data.</text>
</comment>
<comment type="similarity">
    <text evidence="11">Belongs to the phosphatidylserine decarboxylase family. PSD-A subfamily.</text>
</comment>
<sequence>MFDIIFPPLHREGYRMLAIAVIITMLLILINKILGVIGFILTIWVYYFFRDPERYPINDDSFLVSPADGVISLITNVRGPKELNMEDKEYQRVSVFMNVFNCHVNRVPVTGKINEIFYKPGKFIDASLDKASEDNERNLIKYSNNSGKTFAIVQIAGLVARRIVCEVKEGQNLNQGDRIGIIRFGSRVDLYFDNDYKLLAKQGQTVVAGESLLAKI</sequence>
<evidence type="ECO:0000256" key="4">
    <source>
        <dbReference type="ARBA" id="ARBA00023098"/>
    </source>
</evidence>